<evidence type="ECO:0000259" key="12">
    <source>
        <dbReference type="Pfam" id="PF00586"/>
    </source>
</evidence>
<dbReference type="GO" id="GO:0005524">
    <property type="term" value="F:ATP binding"/>
    <property type="evidence" value="ECO:0007669"/>
    <property type="project" value="UniProtKB-KW"/>
</dbReference>
<evidence type="ECO:0000256" key="3">
    <source>
        <dbReference type="ARBA" id="ARBA00013047"/>
    </source>
</evidence>
<dbReference type="InterPro" id="IPR010918">
    <property type="entry name" value="PurM-like_C_dom"/>
</dbReference>
<dbReference type="Pfam" id="PF02769">
    <property type="entry name" value="AIRS_C"/>
    <property type="match status" value="1"/>
</dbReference>
<dbReference type="GO" id="GO:0004641">
    <property type="term" value="F:phosphoribosylformylglycinamidine cyclo-ligase activity"/>
    <property type="evidence" value="ECO:0007669"/>
    <property type="project" value="UniProtKB-EC"/>
</dbReference>
<dbReference type="GO" id="GO:0006189">
    <property type="term" value="P:'de novo' IMP biosynthetic process"/>
    <property type="evidence" value="ECO:0007669"/>
    <property type="project" value="UniProtKB-UniPathway"/>
</dbReference>
<dbReference type="InterPro" id="IPR036676">
    <property type="entry name" value="PurM-like_C_sf"/>
</dbReference>
<evidence type="ECO:0000256" key="2">
    <source>
        <dbReference type="ARBA" id="ARBA00010280"/>
    </source>
</evidence>
<dbReference type="SUPFAM" id="SSF56042">
    <property type="entry name" value="PurM C-terminal domain-like"/>
    <property type="match status" value="1"/>
</dbReference>
<accession>A0A0S1SGN1</accession>
<name>A0A0S1SSJ8_9BACT</name>
<feature type="domain" description="PurM-like N-terminal" evidence="12">
    <location>
        <begin position="51"/>
        <end position="159"/>
    </location>
</feature>
<reference evidence="15" key="1">
    <citation type="submission" date="2015-10" db="EMBL/GenBank/DDBJ databases">
        <title>Analysis of five complete genome sequences for members of the class Peribacteria in the recently recognized Peregrinibacteria bacterial phylum.</title>
        <authorList>
            <person name="Anantharaman K."/>
            <person name="Brown C.T."/>
            <person name="Burstein D."/>
            <person name="Castelle C.J."/>
            <person name="Probst A.J."/>
            <person name="Thomas B.C."/>
            <person name="Williams K.H."/>
            <person name="Banfield J.F."/>
        </authorList>
    </citation>
    <scope>NUCLEOTIDE SEQUENCE [LARGE SCALE GENOMIC DNA]</scope>
</reference>
<sequence length="356" mass="37811">MTTYRDAGVDIREGDRASACAYAHAVSTFASRKNMIGAPVEEKDGYGGFLDMGDHYLVISDDSTGSKIDLAFDVGTLDTLGFDLAAMVADDAVCTGAESLAISNTIDVPKIDATMIDQLMGGLAKACAAQKIVVPAGEIAEVPGAVTRGVWSATVVGIVAKDRVLKPETIKPGDAIIALKDAVARSNGFSLLRKILADAHGKEWFRKEWKNGTTWGEILLTPSIIYSAAILELIGRFGEPMKVPVKGLAHITGGGIPSKLKRVLKKSGYGAALTDLWAPHEALLDVIKTGSVTTEEAYRTWHMGSGMLAIVEEQYAAKAIDLLTKNGLQAKRAGTVTKEPTIELTAFDGKTLSFKI</sequence>
<dbReference type="PANTHER" id="PTHR10520">
    <property type="entry name" value="TRIFUNCTIONAL PURINE BIOSYNTHETIC PROTEIN ADENOSINE-3-RELATED"/>
    <property type="match status" value="1"/>
</dbReference>
<evidence type="ECO:0000256" key="4">
    <source>
        <dbReference type="ARBA" id="ARBA00020367"/>
    </source>
</evidence>
<evidence type="ECO:0000256" key="11">
    <source>
        <dbReference type="ARBA" id="ARBA00049057"/>
    </source>
</evidence>
<evidence type="ECO:0000256" key="6">
    <source>
        <dbReference type="ARBA" id="ARBA00022741"/>
    </source>
</evidence>
<dbReference type="KEGG" id="prf:PeribacterA2_0198"/>
<accession>A0A0S1SJQ8</accession>
<comment type="similarity">
    <text evidence="2">Belongs to the AIR synthase family.</text>
</comment>
<evidence type="ECO:0000256" key="5">
    <source>
        <dbReference type="ARBA" id="ARBA00022598"/>
    </source>
</evidence>
<comment type="pathway">
    <text evidence="1">Purine metabolism; IMP biosynthesis via de novo pathway; 5-amino-1-(5-phospho-D-ribosyl)imidazole from N(2)-formyl-N(1)-(5-phospho-D-ribosyl)glycinamide: step 2/2.</text>
</comment>
<dbReference type="STRING" id="1735162.PeribacterB2_0198"/>
<dbReference type="PANTHER" id="PTHR10520:SF12">
    <property type="entry name" value="TRIFUNCTIONAL PURINE BIOSYNTHETIC PROTEIN ADENOSINE-3"/>
    <property type="match status" value="1"/>
</dbReference>
<dbReference type="Gene3D" id="3.90.650.10">
    <property type="entry name" value="PurM-like C-terminal domain"/>
    <property type="match status" value="1"/>
</dbReference>
<comment type="catalytic activity">
    <reaction evidence="11">
        <text>2-formamido-N(1)-(5-O-phospho-beta-D-ribosyl)acetamidine + ATP = 5-amino-1-(5-phospho-beta-D-ribosyl)imidazole + ADP + phosphate + H(+)</text>
        <dbReference type="Rhea" id="RHEA:23032"/>
        <dbReference type="ChEBI" id="CHEBI:15378"/>
        <dbReference type="ChEBI" id="CHEBI:30616"/>
        <dbReference type="ChEBI" id="CHEBI:43474"/>
        <dbReference type="ChEBI" id="CHEBI:137981"/>
        <dbReference type="ChEBI" id="CHEBI:147287"/>
        <dbReference type="ChEBI" id="CHEBI:456216"/>
        <dbReference type="EC" id="6.3.3.1"/>
    </reaction>
</comment>
<evidence type="ECO:0000256" key="9">
    <source>
        <dbReference type="ARBA" id="ARBA00032931"/>
    </source>
</evidence>
<dbReference type="UniPathway" id="UPA00074">
    <property type="reaction ID" value="UER00129"/>
</dbReference>
<evidence type="ECO:0000256" key="7">
    <source>
        <dbReference type="ARBA" id="ARBA00022840"/>
    </source>
</evidence>
<dbReference type="InterPro" id="IPR016188">
    <property type="entry name" value="PurM-like_N"/>
</dbReference>
<protein>
    <recommendedName>
        <fullName evidence="4">Phosphoribosylformylglycinamidine cyclo-ligase</fullName>
        <ecNumber evidence="3">6.3.3.1</ecNumber>
    </recommendedName>
    <alternativeName>
        <fullName evidence="9">AIR synthase</fullName>
    </alternativeName>
    <alternativeName>
        <fullName evidence="10">AIRS</fullName>
    </alternativeName>
    <alternativeName>
        <fullName evidence="8">Phosphoribosyl-aminoimidazole synthetase</fullName>
    </alternativeName>
</protein>
<dbReference type="PATRIC" id="fig|1735161.3.peg.199"/>
<gene>
    <name evidence="14" type="ORF">PeribacterD1_0198</name>
</gene>
<evidence type="ECO:0000256" key="1">
    <source>
        <dbReference type="ARBA" id="ARBA00004686"/>
    </source>
</evidence>
<evidence type="ECO:0000259" key="13">
    <source>
        <dbReference type="Pfam" id="PF02769"/>
    </source>
</evidence>
<evidence type="ECO:0000256" key="8">
    <source>
        <dbReference type="ARBA" id="ARBA00031908"/>
    </source>
</evidence>
<accession>A0A0S1SPQ2</accession>
<evidence type="ECO:0000313" key="15">
    <source>
        <dbReference type="Proteomes" id="UP000069135"/>
    </source>
</evidence>
<dbReference type="SUPFAM" id="SSF55326">
    <property type="entry name" value="PurM N-terminal domain-like"/>
    <property type="match status" value="1"/>
</dbReference>
<dbReference type="InterPro" id="IPR036921">
    <property type="entry name" value="PurM-like_N_sf"/>
</dbReference>
<keyword evidence="7" id="KW-0067">ATP-binding</keyword>
<dbReference type="AlphaFoldDB" id="A0A0S1SSJ8"/>
<dbReference type="GO" id="GO:0005829">
    <property type="term" value="C:cytosol"/>
    <property type="evidence" value="ECO:0007669"/>
    <property type="project" value="TreeGrafter"/>
</dbReference>
<dbReference type="EC" id="6.3.3.1" evidence="3"/>
<evidence type="ECO:0000256" key="10">
    <source>
        <dbReference type="ARBA" id="ARBA00033093"/>
    </source>
</evidence>
<dbReference type="InterPro" id="IPR004733">
    <property type="entry name" value="PurM_cligase"/>
</dbReference>
<keyword evidence="5 14" id="KW-0436">Ligase</keyword>
<organism evidence="14 15">
    <name type="scientific">Candidatus Peribacter riflensis</name>
    <dbReference type="NCBI Taxonomy" id="1735162"/>
    <lineage>
        <taxon>Bacteria</taxon>
        <taxon>Candidatus Peregrinibacteriota</taxon>
        <taxon>Candidatus Peribacteria</taxon>
        <taxon>Candidatus Peribacterales</taxon>
        <taxon>Candidatus Peribacteraceae</taxon>
        <taxon>Candidatus Peribacter</taxon>
    </lineage>
</organism>
<dbReference type="Pfam" id="PF00586">
    <property type="entry name" value="AIRS"/>
    <property type="match status" value="1"/>
</dbReference>
<dbReference type="EMBL" id="CP013065">
    <property type="protein sequence ID" value="ALM12899.1"/>
    <property type="molecule type" value="Genomic_DNA"/>
</dbReference>
<evidence type="ECO:0000313" key="14">
    <source>
        <dbReference type="EMBL" id="ALM12899.1"/>
    </source>
</evidence>
<dbReference type="GO" id="GO:0004637">
    <property type="term" value="F:phosphoribosylamine-glycine ligase activity"/>
    <property type="evidence" value="ECO:0007669"/>
    <property type="project" value="TreeGrafter"/>
</dbReference>
<accession>A0A0S1SWA3</accession>
<dbReference type="Gene3D" id="3.30.1330.10">
    <property type="entry name" value="PurM-like, N-terminal domain"/>
    <property type="match status" value="1"/>
</dbReference>
<dbReference type="GO" id="GO:0046084">
    <property type="term" value="P:adenine biosynthetic process"/>
    <property type="evidence" value="ECO:0007669"/>
    <property type="project" value="TreeGrafter"/>
</dbReference>
<keyword evidence="6" id="KW-0547">Nucleotide-binding</keyword>
<reference evidence="14 15" key="2">
    <citation type="journal article" date="2016" name="PeerJ">
        <title>Analysis of five complete genome sequences for members of the class Peribacteria in the recently recognized Peregrinibacteria bacterial phylum.</title>
        <authorList>
            <person name="Anantharaman K."/>
            <person name="Brown C.T."/>
            <person name="Burstein D."/>
            <person name="Castelle C.J."/>
            <person name="Probst A.J."/>
            <person name="Thomas B.C."/>
            <person name="Williams K.H."/>
            <person name="Banfield J.F."/>
        </authorList>
    </citation>
    <scope>NUCLEOTIDE SEQUENCE [LARGE SCALE GENOMIC DNA]</scope>
    <source>
        <strain evidence="14">RIFOXYD1_FULL_PER-ii_59_16</strain>
    </source>
</reference>
<feature type="domain" description="PurM-like C-terminal" evidence="13">
    <location>
        <begin position="171"/>
        <end position="344"/>
    </location>
</feature>
<dbReference type="Proteomes" id="UP000069135">
    <property type="component" value="Chromosome"/>
</dbReference>
<accession>A0A0S1SSJ8</accession>
<proteinExistence type="inferred from homology"/>